<evidence type="ECO:0000313" key="13">
    <source>
        <dbReference type="EMBL" id="MEW9309906.1"/>
    </source>
</evidence>
<evidence type="ECO:0000256" key="6">
    <source>
        <dbReference type="ARBA" id="ARBA00022960"/>
    </source>
</evidence>
<dbReference type="SUPFAM" id="SSF141523">
    <property type="entry name" value="L,D-transpeptidase catalytic domain-like"/>
    <property type="match status" value="1"/>
</dbReference>
<dbReference type="Pfam" id="PF03734">
    <property type="entry name" value="YkuD"/>
    <property type="match status" value="1"/>
</dbReference>
<evidence type="ECO:0000256" key="4">
    <source>
        <dbReference type="ARBA" id="ARBA00022679"/>
    </source>
</evidence>
<evidence type="ECO:0000256" key="8">
    <source>
        <dbReference type="ARBA" id="ARBA00023316"/>
    </source>
</evidence>
<dbReference type="PROSITE" id="PS51257">
    <property type="entry name" value="PROKAR_LIPOPROTEIN"/>
    <property type="match status" value="1"/>
</dbReference>
<evidence type="ECO:0000256" key="10">
    <source>
        <dbReference type="SAM" id="MobiDB-lite"/>
    </source>
</evidence>
<comment type="caution">
    <text evidence="13">The sequence shown here is derived from an EMBL/GenBank/DDBJ whole genome shotgun (WGS) entry which is preliminary data.</text>
</comment>
<keyword evidence="3" id="KW-0328">Glycosyltransferase</keyword>
<feature type="active site" description="Proton donor/acceptor" evidence="9">
    <location>
        <position position="164"/>
    </location>
</feature>
<dbReference type="GO" id="GO:0016746">
    <property type="term" value="F:acyltransferase activity"/>
    <property type="evidence" value="ECO:0007669"/>
    <property type="project" value="UniProtKB-KW"/>
</dbReference>
<organism evidence="13 14">
    <name type="scientific">Labrys neptuniae</name>
    <dbReference type="NCBI Taxonomy" id="376174"/>
    <lineage>
        <taxon>Bacteria</taxon>
        <taxon>Pseudomonadati</taxon>
        <taxon>Pseudomonadota</taxon>
        <taxon>Alphaproteobacteria</taxon>
        <taxon>Hyphomicrobiales</taxon>
        <taxon>Xanthobacteraceae</taxon>
        <taxon>Labrys</taxon>
    </lineage>
</organism>
<dbReference type="Gene3D" id="2.40.440.10">
    <property type="entry name" value="L,D-transpeptidase catalytic domain-like"/>
    <property type="match status" value="1"/>
</dbReference>
<keyword evidence="5" id="KW-0378">Hydrolase</keyword>
<dbReference type="PANTHER" id="PTHR30582:SF24">
    <property type="entry name" value="L,D-TRANSPEPTIDASE ERFK_SRFK-RELATED"/>
    <property type="match status" value="1"/>
</dbReference>
<dbReference type="EC" id="2.3.2.-" evidence="13"/>
<keyword evidence="13" id="KW-0012">Acyltransferase</keyword>
<dbReference type="InterPro" id="IPR005490">
    <property type="entry name" value="LD_TPept_cat_dom"/>
</dbReference>
<evidence type="ECO:0000256" key="7">
    <source>
        <dbReference type="ARBA" id="ARBA00022984"/>
    </source>
</evidence>
<evidence type="ECO:0000256" key="9">
    <source>
        <dbReference type="PROSITE-ProRule" id="PRU01373"/>
    </source>
</evidence>
<gene>
    <name evidence="13" type="ORF">ABXS05_30455</name>
</gene>
<feature type="active site" description="Nucleophile" evidence="9">
    <location>
        <position position="180"/>
    </location>
</feature>
<dbReference type="InterPro" id="IPR038063">
    <property type="entry name" value="Transpep_catalytic_dom"/>
</dbReference>
<dbReference type="PANTHER" id="PTHR30582">
    <property type="entry name" value="L,D-TRANSPEPTIDASE"/>
    <property type="match status" value="1"/>
</dbReference>
<reference evidence="13 14" key="1">
    <citation type="submission" date="2024-07" db="EMBL/GenBank/DDBJ databases">
        <title>Description of Labrys sedimenti sp. nov., isolated from a diclofenac-degrading enrichment culture.</title>
        <authorList>
            <person name="Tancsics A."/>
            <person name="Csepanyi A."/>
        </authorList>
    </citation>
    <scope>NUCLEOTIDE SEQUENCE [LARGE SCALE GENOMIC DNA]</scope>
    <source>
        <strain evidence="13 14">LMG 23578</strain>
    </source>
</reference>
<accession>A0ABV3PWU5</accession>
<evidence type="ECO:0000313" key="14">
    <source>
        <dbReference type="Proteomes" id="UP001555786"/>
    </source>
</evidence>
<keyword evidence="11" id="KW-0732">Signal</keyword>
<comment type="pathway">
    <text evidence="1 9">Cell wall biogenesis; peptidoglycan biosynthesis.</text>
</comment>
<keyword evidence="14" id="KW-1185">Reference proteome</keyword>
<evidence type="ECO:0000256" key="2">
    <source>
        <dbReference type="ARBA" id="ARBA00005992"/>
    </source>
</evidence>
<evidence type="ECO:0000259" key="12">
    <source>
        <dbReference type="PROSITE" id="PS52029"/>
    </source>
</evidence>
<dbReference type="Proteomes" id="UP001555786">
    <property type="component" value="Unassembled WGS sequence"/>
</dbReference>
<evidence type="ECO:0000256" key="1">
    <source>
        <dbReference type="ARBA" id="ARBA00004752"/>
    </source>
</evidence>
<dbReference type="PROSITE" id="PS52029">
    <property type="entry name" value="LD_TPASE"/>
    <property type="match status" value="1"/>
</dbReference>
<keyword evidence="6 9" id="KW-0133">Cell shape</keyword>
<keyword evidence="7 9" id="KW-0573">Peptidoglycan synthesis</keyword>
<evidence type="ECO:0000256" key="3">
    <source>
        <dbReference type="ARBA" id="ARBA00022676"/>
    </source>
</evidence>
<dbReference type="EMBL" id="JBFNQD010000019">
    <property type="protein sequence ID" value="MEW9309906.1"/>
    <property type="molecule type" value="Genomic_DNA"/>
</dbReference>
<protein>
    <submittedName>
        <fullName evidence="13">L,D-transpeptidase</fullName>
        <ecNumber evidence="13">2.3.2.-</ecNumber>
    </submittedName>
</protein>
<name>A0ABV3PWU5_9HYPH</name>
<feature type="chain" id="PRO_5047301492" evidence="11">
    <location>
        <begin position="19"/>
        <end position="204"/>
    </location>
</feature>
<feature type="domain" description="L,D-TPase catalytic" evidence="12">
    <location>
        <begin position="72"/>
        <end position="204"/>
    </location>
</feature>
<dbReference type="RefSeq" id="WP_367626485.1">
    <property type="nucleotide sequence ID" value="NZ_JBFNQD010000019.1"/>
</dbReference>
<comment type="similarity">
    <text evidence="2">Belongs to the YkuD family.</text>
</comment>
<dbReference type="CDD" id="cd16913">
    <property type="entry name" value="YkuD_like"/>
    <property type="match status" value="1"/>
</dbReference>
<evidence type="ECO:0000256" key="11">
    <source>
        <dbReference type="SAM" id="SignalP"/>
    </source>
</evidence>
<feature type="signal peptide" evidence="11">
    <location>
        <begin position="1"/>
        <end position="18"/>
    </location>
</feature>
<keyword evidence="4 13" id="KW-0808">Transferase</keyword>
<sequence length="204" mass="22201">MVFLTRIFIPMTVGVVLAGCVSNPTTTVRQSAPDQLAMSQRDARFLASLPDVKTNPSYVRTVVDTPTKAPPGTIVVDAPRHLLYLTLPDGKAIRYVVATGRNGFAWRGSVYVDHQAAWPDWNPPADMRSRDPRVQKTSGGPENPLGARALYLYANGADTLYRIHGTNDPFSVGMPVSSGCIRMSNADIIDLASRVPNGTRVMVY</sequence>
<dbReference type="InterPro" id="IPR050979">
    <property type="entry name" value="LD-transpeptidase"/>
</dbReference>
<feature type="region of interest" description="Disordered" evidence="10">
    <location>
        <begin position="122"/>
        <end position="142"/>
    </location>
</feature>
<keyword evidence="8 9" id="KW-0961">Cell wall biogenesis/degradation</keyword>
<proteinExistence type="inferred from homology"/>
<evidence type="ECO:0000256" key="5">
    <source>
        <dbReference type="ARBA" id="ARBA00022801"/>
    </source>
</evidence>